<evidence type="ECO:0000313" key="3">
    <source>
        <dbReference type="Proteomes" id="UP000198506"/>
    </source>
</evidence>
<keyword evidence="3" id="KW-1185">Reference proteome</keyword>
<feature type="region of interest" description="Disordered" evidence="1">
    <location>
        <begin position="42"/>
        <end position="65"/>
    </location>
</feature>
<reference evidence="2 3" key="1">
    <citation type="submission" date="2016-10" db="EMBL/GenBank/DDBJ databases">
        <authorList>
            <person name="Varghese N."/>
            <person name="Submissions S."/>
        </authorList>
    </citation>
    <scope>NUCLEOTIDE SEQUENCE [LARGE SCALE GENOMIC DNA]</scope>
    <source>
        <strain evidence="2 3">IAM 15147</strain>
    </source>
</reference>
<comment type="caution">
    <text evidence="2">The sequence shown here is derived from an EMBL/GenBank/DDBJ whole genome shotgun (WGS) entry which is preliminary data.</text>
</comment>
<evidence type="ECO:0000313" key="2">
    <source>
        <dbReference type="EMBL" id="SFS15720.1"/>
    </source>
</evidence>
<proteinExistence type="predicted"/>
<organism evidence="2 3">
    <name type="scientific">Agrococcus baldri</name>
    <dbReference type="NCBI Taxonomy" id="153730"/>
    <lineage>
        <taxon>Bacteria</taxon>
        <taxon>Bacillati</taxon>
        <taxon>Actinomycetota</taxon>
        <taxon>Actinomycetes</taxon>
        <taxon>Micrococcales</taxon>
        <taxon>Microbacteriaceae</taxon>
        <taxon>Agrococcus</taxon>
    </lineage>
</organism>
<name>A0AA94HNR9_9MICO</name>
<protein>
    <submittedName>
        <fullName evidence="2">Uncharacterized protein</fullName>
    </submittedName>
</protein>
<accession>A0AA94HNR9</accession>
<sequence length="65" mass="6739">MPGHSANATVVGRSPNTSGTSISNRLLYMSIPGIVVYMTGPRGESTPIIDLSDDPLVPPAKESNA</sequence>
<dbReference type="Proteomes" id="UP000198506">
    <property type="component" value="Unassembled WGS sequence"/>
</dbReference>
<evidence type="ECO:0000256" key="1">
    <source>
        <dbReference type="SAM" id="MobiDB-lite"/>
    </source>
</evidence>
<dbReference type="AlphaFoldDB" id="A0AA94HNR9"/>
<feature type="region of interest" description="Disordered" evidence="1">
    <location>
        <begin position="1"/>
        <end position="22"/>
    </location>
</feature>
<dbReference type="EMBL" id="FOZN01000003">
    <property type="protein sequence ID" value="SFS15720.1"/>
    <property type="molecule type" value="Genomic_DNA"/>
</dbReference>
<gene>
    <name evidence="2" type="ORF">SAMN04487783_2111</name>
</gene>